<dbReference type="OrthoDB" id="9774475at2"/>
<sequence>MVLVINFSGGKDSCAMLAYLCEKYPDTEKHVVFADTGWEHKDAESWSRGIVESFGLHLNVARNPNKTFLEMVVRRKMFPGMQTRQCTSDLKRGPIQTWIRQNVTDKLVINCMGIRSEESPNRKKAKHLSRNKSMTNSRRTVWDWNPIKDWNSDQVFNYLKMHNIPLHPVYKYLSRFSCRVCIYMSAHDVHQVKINDPEAFKIIEHLENQIGFTMFQSGSITTI</sequence>
<proteinExistence type="predicted"/>
<feature type="domain" description="Phosphoadenosine phosphosulphate reductase" evidence="1">
    <location>
        <begin position="3"/>
        <end position="171"/>
    </location>
</feature>
<evidence type="ECO:0000313" key="2">
    <source>
        <dbReference type="EMBL" id="TDE15280.1"/>
    </source>
</evidence>
<protein>
    <submittedName>
        <fullName evidence="2">Phosphoadenosine phosphosulfate reductase</fullName>
    </submittedName>
</protein>
<dbReference type="Proteomes" id="UP000294850">
    <property type="component" value="Unassembled WGS sequence"/>
</dbReference>
<dbReference type="InterPro" id="IPR002500">
    <property type="entry name" value="PAPS_reduct_dom"/>
</dbReference>
<dbReference type="EMBL" id="SMFL01000004">
    <property type="protein sequence ID" value="TDE15280.1"/>
    <property type="molecule type" value="Genomic_DNA"/>
</dbReference>
<accession>A0A4R5DSN4</accession>
<reference evidence="2 3" key="1">
    <citation type="submission" date="2019-03" db="EMBL/GenBank/DDBJ databases">
        <title>Dyadobacter AR-3-6 sp. nov., isolated from arctic soil.</title>
        <authorList>
            <person name="Chaudhary D.K."/>
        </authorList>
    </citation>
    <scope>NUCLEOTIDE SEQUENCE [LARGE SCALE GENOMIC DNA]</scope>
    <source>
        <strain evidence="2 3">AR-3-6</strain>
    </source>
</reference>
<dbReference type="GO" id="GO:0003824">
    <property type="term" value="F:catalytic activity"/>
    <property type="evidence" value="ECO:0007669"/>
    <property type="project" value="InterPro"/>
</dbReference>
<dbReference type="PANTHER" id="PTHR43196">
    <property type="entry name" value="SULFATE ADENYLYLTRANSFERASE SUBUNIT 2"/>
    <property type="match status" value="1"/>
</dbReference>
<dbReference type="SUPFAM" id="SSF52402">
    <property type="entry name" value="Adenine nucleotide alpha hydrolases-like"/>
    <property type="match status" value="1"/>
</dbReference>
<evidence type="ECO:0000259" key="1">
    <source>
        <dbReference type="Pfam" id="PF01507"/>
    </source>
</evidence>
<comment type="caution">
    <text evidence="2">The sequence shown here is derived from an EMBL/GenBank/DDBJ whole genome shotgun (WGS) entry which is preliminary data.</text>
</comment>
<dbReference type="Pfam" id="PF01507">
    <property type="entry name" value="PAPS_reduct"/>
    <property type="match status" value="1"/>
</dbReference>
<gene>
    <name evidence="2" type="ORF">E0F88_12210</name>
</gene>
<dbReference type="AlphaFoldDB" id="A0A4R5DSN4"/>
<name>A0A4R5DSN4_9BACT</name>
<dbReference type="PANTHER" id="PTHR43196:SF2">
    <property type="entry name" value="PHOSPHOADENOSINE PHOSPHOSULFATE REDUCTASE"/>
    <property type="match status" value="1"/>
</dbReference>
<evidence type="ECO:0000313" key="3">
    <source>
        <dbReference type="Proteomes" id="UP000294850"/>
    </source>
</evidence>
<dbReference type="Gene3D" id="3.40.50.620">
    <property type="entry name" value="HUPs"/>
    <property type="match status" value="1"/>
</dbReference>
<dbReference type="InterPro" id="IPR050128">
    <property type="entry name" value="Sulfate_adenylyltrnsfr_sub2"/>
</dbReference>
<dbReference type="InterPro" id="IPR014729">
    <property type="entry name" value="Rossmann-like_a/b/a_fold"/>
</dbReference>
<dbReference type="RefSeq" id="WP_131958543.1">
    <property type="nucleotide sequence ID" value="NZ_SMFL01000004.1"/>
</dbReference>
<organism evidence="2 3">
    <name type="scientific">Dyadobacter psychrotolerans</name>
    <dbReference type="NCBI Taxonomy" id="2541721"/>
    <lineage>
        <taxon>Bacteria</taxon>
        <taxon>Pseudomonadati</taxon>
        <taxon>Bacteroidota</taxon>
        <taxon>Cytophagia</taxon>
        <taxon>Cytophagales</taxon>
        <taxon>Spirosomataceae</taxon>
        <taxon>Dyadobacter</taxon>
    </lineage>
</organism>
<keyword evidence="3" id="KW-1185">Reference proteome</keyword>